<comment type="caution">
    <text evidence="3">The sequence shown here is derived from an EMBL/GenBank/DDBJ whole genome shotgun (WGS) entry which is preliminary data.</text>
</comment>
<evidence type="ECO:0000259" key="2">
    <source>
        <dbReference type="Pfam" id="PF01345"/>
    </source>
</evidence>
<feature type="domain" description="DUF11" evidence="2">
    <location>
        <begin position="2022"/>
        <end position="2148"/>
    </location>
</feature>
<reference evidence="3 4" key="1">
    <citation type="submission" date="2018-07" db="EMBL/GenBank/DDBJ databases">
        <title>Chitinophaga K2CV101002-2 sp. nov., isolated from a monsoon evergreen broad-leaved forest soil.</title>
        <authorList>
            <person name="Lv Y."/>
        </authorList>
    </citation>
    <scope>NUCLEOTIDE SEQUENCE [LARGE SCALE GENOMIC DNA]</scope>
    <source>
        <strain evidence="3 4">GDMCC 1.1288</strain>
    </source>
</reference>
<feature type="domain" description="DUF11" evidence="2">
    <location>
        <begin position="724"/>
        <end position="843"/>
    </location>
</feature>
<dbReference type="Gene3D" id="2.60.40.10">
    <property type="entry name" value="Immunoglobulins"/>
    <property type="match status" value="4"/>
</dbReference>
<feature type="domain" description="DUF11" evidence="2">
    <location>
        <begin position="3316"/>
        <end position="3438"/>
    </location>
</feature>
<feature type="domain" description="DUF11" evidence="2">
    <location>
        <begin position="3699"/>
        <end position="3820"/>
    </location>
</feature>
<feature type="domain" description="DUF11" evidence="2">
    <location>
        <begin position="1892"/>
        <end position="2010"/>
    </location>
</feature>
<feature type="transmembrane region" description="Helical" evidence="1">
    <location>
        <begin position="34"/>
        <end position="52"/>
    </location>
</feature>
<feature type="domain" description="DUF11" evidence="2">
    <location>
        <begin position="3442"/>
        <end position="3563"/>
    </location>
</feature>
<protein>
    <submittedName>
        <fullName evidence="3">DUF11 domain-containing protein</fullName>
    </submittedName>
</protein>
<feature type="domain" description="DUF11" evidence="2">
    <location>
        <begin position="1635"/>
        <end position="1741"/>
    </location>
</feature>
<feature type="domain" description="DUF11" evidence="2">
    <location>
        <begin position="3958"/>
        <end position="4075"/>
    </location>
</feature>
<keyword evidence="1" id="KW-0812">Transmembrane</keyword>
<dbReference type="Gene3D" id="2.60.40.740">
    <property type="match status" value="1"/>
</dbReference>
<dbReference type="Pfam" id="PF01345">
    <property type="entry name" value="DUF11"/>
    <property type="match status" value="22"/>
</dbReference>
<dbReference type="Pfam" id="PF13585">
    <property type="entry name" value="CHU_C"/>
    <property type="match status" value="1"/>
</dbReference>
<dbReference type="Pfam" id="PF22352">
    <property type="entry name" value="K319L-like_PKD"/>
    <property type="match status" value="1"/>
</dbReference>
<feature type="domain" description="DUF11" evidence="2">
    <location>
        <begin position="1766"/>
        <end position="1870"/>
    </location>
</feature>
<feature type="domain" description="DUF11" evidence="2">
    <location>
        <begin position="3831"/>
        <end position="3937"/>
    </location>
</feature>
<dbReference type="InterPro" id="IPR001434">
    <property type="entry name" value="OmcB-like_DUF11"/>
</dbReference>
<dbReference type="Proteomes" id="UP000260644">
    <property type="component" value="Unassembled WGS sequence"/>
</dbReference>
<feature type="domain" description="DUF11" evidence="2">
    <location>
        <begin position="2931"/>
        <end position="3041"/>
    </location>
</feature>
<organism evidence="3 4">
    <name type="scientific">Chitinophaga silvatica</name>
    <dbReference type="NCBI Taxonomy" id="2282649"/>
    <lineage>
        <taxon>Bacteria</taxon>
        <taxon>Pseudomonadati</taxon>
        <taxon>Bacteroidota</taxon>
        <taxon>Chitinophagia</taxon>
        <taxon>Chitinophagales</taxon>
        <taxon>Chitinophagaceae</taxon>
        <taxon>Chitinophaga</taxon>
    </lineage>
</organism>
<dbReference type="OrthoDB" id="9816593at2"/>
<dbReference type="RefSeq" id="WP_116977429.1">
    <property type="nucleotide sequence ID" value="NZ_QPMM01000010.1"/>
</dbReference>
<proteinExistence type="predicted"/>
<dbReference type="PANTHER" id="PTHR34819">
    <property type="entry name" value="LARGE CYSTEINE-RICH PERIPLASMIC PROTEIN OMCB"/>
    <property type="match status" value="1"/>
</dbReference>
<feature type="domain" description="DUF11" evidence="2">
    <location>
        <begin position="2289"/>
        <end position="2407"/>
    </location>
</feature>
<dbReference type="InterPro" id="IPR026341">
    <property type="entry name" value="T9SS_type_B"/>
</dbReference>
<gene>
    <name evidence="3" type="ORF">DVR12_19325</name>
</gene>
<feature type="domain" description="DUF11" evidence="2">
    <location>
        <begin position="998"/>
        <end position="1098"/>
    </location>
</feature>
<feature type="domain" description="DUF11" evidence="2">
    <location>
        <begin position="2546"/>
        <end position="2650"/>
    </location>
</feature>
<feature type="domain" description="DUF11" evidence="2">
    <location>
        <begin position="2801"/>
        <end position="2895"/>
    </location>
</feature>
<feature type="domain" description="DUF11" evidence="2">
    <location>
        <begin position="3186"/>
        <end position="3308"/>
    </location>
</feature>
<name>A0A3E1Y729_9BACT</name>
<dbReference type="InterPro" id="IPR013783">
    <property type="entry name" value="Ig-like_fold"/>
</dbReference>
<feature type="domain" description="DUF11" evidence="2">
    <location>
        <begin position="3574"/>
        <end position="3683"/>
    </location>
</feature>
<feature type="domain" description="DUF11" evidence="2">
    <location>
        <begin position="1504"/>
        <end position="1609"/>
    </location>
</feature>
<keyword evidence="4" id="KW-1185">Reference proteome</keyword>
<feature type="domain" description="DUF11" evidence="2">
    <location>
        <begin position="3071"/>
        <end position="3166"/>
    </location>
</feature>
<dbReference type="PANTHER" id="PTHR34819:SF3">
    <property type="entry name" value="CELL SURFACE PROTEIN"/>
    <property type="match status" value="1"/>
</dbReference>
<feature type="domain" description="DUF11" evidence="2">
    <location>
        <begin position="1247"/>
        <end position="1353"/>
    </location>
</feature>
<feature type="domain" description="DUF11" evidence="2">
    <location>
        <begin position="2423"/>
        <end position="2524"/>
    </location>
</feature>
<dbReference type="NCBIfam" id="TIGR01451">
    <property type="entry name" value="B_ant_repeat"/>
    <property type="match status" value="25"/>
</dbReference>
<evidence type="ECO:0000313" key="4">
    <source>
        <dbReference type="Proteomes" id="UP000260644"/>
    </source>
</evidence>
<dbReference type="Gene3D" id="2.60.40.1170">
    <property type="entry name" value="Mu homology domain, subdomain B"/>
    <property type="match status" value="4"/>
</dbReference>
<evidence type="ECO:0000256" key="1">
    <source>
        <dbReference type="SAM" id="Phobius"/>
    </source>
</evidence>
<keyword evidence="1" id="KW-1133">Transmembrane helix</keyword>
<dbReference type="InterPro" id="IPR047589">
    <property type="entry name" value="DUF11_rpt"/>
</dbReference>
<dbReference type="InterPro" id="IPR051172">
    <property type="entry name" value="Chlamydia_OmcB"/>
</dbReference>
<feature type="domain" description="DUF11" evidence="2">
    <location>
        <begin position="1376"/>
        <end position="1484"/>
    </location>
</feature>
<sequence length="4166" mass="425239">MWLKSSMSSITDCLGSRLILSRLLDRKKSISRRYIAYITIFLSVFLPATTIAQSCTGSLGDPIFKETFGNAGTTVRPTLGPPLAAGTTTYTYYSPATVSRPVGPYPGQYTISNTTRGYNNTYFVDRPDHTTGDFTGYCMVVDANATPDQFYQRTITGLCAGTTFEFSAWIMNINPQSGVSKPSLRFDIMDANDPNGTPLASVSTGQVSYQSPGTWVRQAGVFRMPSTTSSVILKIFSNTPSSNGNDLALDDIAFAACGPPITFTQGSGPVCKGGTATLDVSLPAGSYSSYFFQLQRRLLGATDWTDVGSVVNNGGNNQHTFSVPNAVGGYEYRVVAAGGTTEISNVNCRVTSSPIELKVIDFTVSISGNQPICYNTSTQLSATINAVGSGTPSTGITYQWETSANGTSGWTVVAGQTGATLNTGALTANTYYRVTATVNGCSGNGASQSFLVNVNPNISATLGTVNSICEGTTVFSLPYTITSGSPNRYSLTSSDIPGFISITNGTLGASPISVVIPSGIAPGTYHFNITFNNSSSNCSSVTYPFTLNIDGKPSTSVAGPNQNLCGATSTILAANTPAVGTGTWMQVSGPTTASFANSNDPATTVSGLQPGNYVFRWVIANGSCASSSSTVGITITAPPTTANAGPDQTQYNTGIFIVNANAPTVGAGTWTVVSGTAFIANPDHNNTAVTLSPNTSATLVWTIENDFCPPSRDTIVLTYISLADIQIEKTILEQGPYISGQDFIYRIVVVNAGPSNATNVRITDPLPAGFIASGAATVNITGGAQVVQNNSTLTNVDVVANIPTNNGSSVIITISGKISPSFEGDLTNTATAVSPDVPDPNGATSTITVSPVRKPFFQAIKSAPSSTIAGSNISFNLVVNNTGLSDAVNTLISDQVSGKLTNVSWTATATGKLTILSGNTGTGNLVQVRANMPGGDTGKVYIKITGTVKSDATGNIDNVANITPTEVTVNPSTSNTTHTLITSSPGLIIDKSHTGGPVVIAGQPINYVLTLMNNGPSNSVNSVITDTLPAAIQNATWTATAQGAAVITSGQTGSGSIIRVVGSVPAGSSNNIIVNITGTVNPGFSGTITNLATATPSEPGIPPVTDIDVATVQKSLALTAVKSGPATAVAGESITYTLDVGNNGPSNSTATLISDNVPVSITNVIWTASIVSGTGTITNGGTGSGNAVQVTANLNAGSLCRIIIKGTIRPSAVNPIQNSAVVTPSELNIPVVNSNVVTTTLSQQASLNITKTGPDTASAGSRIAYTVIVTNNGPSNATGITISDIVPSTLQNVIWSAVGNGNATITSSRNGTGNNINLKGDIEAGTGNNITITIQGTVDPAFNGKITNTAIVAPLPGTGTTDSATKITTVNRLPQLAITKSASNIVGAGTNITYTITVSNISNANANNLKITDAVPAELMNVTWMAVAAGNATISGTNSGTGNNISLTGSIPAGSANTITVTVTGTTPSSLEGSITNTATATPSEPVPPVSATKVVRVRRIPNLTISKSGPSTAAAGSQITYKIIVTNISAADAQELTINDQVPSQVQQVTWSAVGTNGANIIRGANGTGNNVDLSADIPGGKTATVTITVTGIIDPTFSGTFQNGATYQPIEPGATPGSATPVVTTVTKQTALRISKSGPTTANSGNNVTYTILVSNQGPSSAANAVITDQVPALLNNVSWQAVGSGGAVVDNGATGTGNALRVTADIPVKGLVTITVIGTIPPDAGAQTISNFAIGTPSESGNPPVNSDTVVTTISSKPGLLITKVGTQELRAGEPVIYGIKVVNVGPSNAIGTVITDAIPAAVLNASWLAIGGGSTIIQSGASGSGNQVRVVADIPVGEQNAVTILINGTLKGDYSGTLENTAVATPAEPGVPPVSSHVTATVTREVKLQISKSGPAEAPAGSGLRYDIDITNAGPSDATNITIKDNLPAGLLNATWTATGVNGATITSGNTGTGNILLTGNIPNTPLSSIHITVIGLVDPVYPNPTMTNTAIVVNDPAVFVNSDTSTVITTISRLANLRLTKSGPANRAAGESIQYVLRVENNGPSTAVGAIVRDILPANILNATWTTTTIGNVTNISPTSGNGNVNLTADIPADSNTYLLVTITGIVSPAVTNNTTITNTGVVSLPPGTIVDPYPADNSSSVTTVIDNDPVIRISKSGPNIANINDSLVYRITVTNGGSGNITGALIQDLVPAAIDVTRWDASGLGAATVTGATSGTNNTIQTTGDIPVGAGNAIFILIQGRVKSTAGTTVTNTATVTAGGNKESSITTLINNATEVRLIKSGPQNILAGEPINYTIQIFNDGPRDANQLQITDVIPPAITNVSWKAVVTGNGSILDSMEIDSSGNIDLPAKLAAGRSNFITITISGIVDGNFTAGTIVNTANVKVTGLVDYNPANNTSTVETVVGRSTGVKIRKSGPKQAVAGNGITYRIVVTNDGPSNASGIKITDIVPAEIQNVSWNASVLGGASITGPFSGTTNNINTTANIPAGVGNSVVITVTGTLNNQFNGIILNRATASGTGIPEVSDSVSTQVDGIAAVDIQKNGPATVTAGGQIVYTITATNQGPAFANNLTVTDTLDSRIQGVTWTASTLNGAVIKSGGSGSGNQLSLVASIPPTNNAAVIITVTGTVAPGATGTLRNTATLTPELTVNPPVVSPPVITQILQQPLLKIVKSGPVSLGAGALIEYVLQVDNNGVSNAVNSVITDQVPAVIKNASWNVQSVSGGAVIHTGNTGTGNTLNISADIPAGAEILVAVKGTMDSAFEGAIRNTATITPSEPGVAADSSSAVTTVLLKPVLQVTKSGPAVIRSGDNITYTIVANNAGPSLALNALIQDVVPAPVSNVKWTAVASGNAKINGATSGSGNIIDVTGDLPTGSNDRITITVNGVVSPAFRDTLKNFAAAYPSEPNGVADTSAIVETVVVPQPILSITKSGPSTIIAGQQIIYNITVSNQGISDAVNAAITDLVPAPITQVSWQTTVTGTATINGSSSGVGNNINISANIPTGVNNTVMITVTGLVPRSATGTITNTAVVTPSEPGAGSSSSSTAVTIATQSNIQILKVGPTLMFRGQDAEYEIALLNPGPSDAKNVVITDLIPSVLQNVVWTTQVVKNTVIKSGATGNGNNLNIVADIPADTSGLVIRIDGIVDLNAPAGSVFNTAHASVNGTDYPSREVVSTVISTADLNIVKTATPQVYVGSKVIYTLTANNTGFANANNAVIKDSIPISIVNPTVTVLQTNNGAGNVQATIVNNKLTATLGNFPVTGQVVLQITGTATEVGTVTNTATITTPPDVTETNLPDNTSSASTVVLPKIDLNITKTINPVSGPYTVGQKVTYTLSATNAGNAGVNPVFITDTLPAANLLGDPTYVAPPRGTITFDNSSRVLQWNIGLLNAGETLNWSYDAIIKGTGNIKNVAIVTGPPDVSNPDTSTNVIQVTGTDLAITKAGPDTVYTGANITYTVTIDNDGPGAADGAVVKDTLSAQLLNPVISVTGTSNGAANVQTSVTGNIATATIGTFPANGKVVLQISGIAGQPGAITNIAVVNTPAGVPDTDSANNRSQTVNTIILAKSQLNITKSVTPDSGPYKVGQQLTYTLSASNLGQASAPSVVVTDTLPSAQLLSDPTYGAPPKGTVTYNSSTRVLVWNIGTLAAGENVTWNYNTVIKGAGEIRNIAIVTGPPDTTRPDTSIVPIIVASTDLSISKTGPAQVVVNGQVVYQLTIKNNGPDAADNAVMLDTISATLTRPQITVVQTTGGAGNVSTSLTGEVVRADIGIFPAGATVVIEIEGTASQVGIITNTAVINTPAGVPDLDSSNNRSATIITQVTNKTTLNITKTVSPPTGPYAIGQQVTYTLTVNNPGTTVIDPVVVTDQLPAATELGDPVFNAPAKGSAVFNSADRRLIWTVGALNGGETATWSYTTEIKAAGAIKNIAVVEGPPDISNPGTDTVIINTAKYANLKITKQLTTPLPLNVNQVLQFVITVENNGPDTATGVVMKDPLENKLQQATNIVTTKGVGVYDISTRSIIWTIPDMAPGTKETLTFNVKLMSGGTLTNTATVAGNEIDPDLSDNTVTITQEITGRDIDIPNTITPDGDGKNDHFVIPGIDRYPGSILDIYNRWGNQVYHSNNYDNTWDGHDLNEGTYYYILRLRTPQGERKYKGWILLIR</sequence>
<keyword evidence="1" id="KW-0472">Membrane</keyword>
<dbReference type="NCBIfam" id="TIGR04131">
    <property type="entry name" value="Bac_Flav_CTERM"/>
    <property type="match status" value="1"/>
</dbReference>
<evidence type="ECO:0000313" key="3">
    <source>
        <dbReference type="EMBL" id="RFS20711.1"/>
    </source>
</evidence>
<dbReference type="EMBL" id="QPMM01000010">
    <property type="protein sequence ID" value="RFS20711.1"/>
    <property type="molecule type" value="Genomic_DNA"/>
</dbReference>
<accession>A0A3E1Y729</accession>